<name>A0AA86V4K0_9EUKA</name>
<evidence type="ECO:0000313" key="2">
    <source>
        <dbReference type="EMBL" id="CAI9976256.1"/>
    </source>
</evidence>
<comment type="caution">
    <text evidence="2">The sequence shown here is derived from an EMBL/GenBank/DDBJ whole genome shotgun (WGS) entry which is preliminary data.</text>
</comment>
<dbReference type="EMBL" id="CAXDID020000043">
    <property type="protein sequence ID" value="CAL6001118.1"/>
    <property type="molecule type" value="Genomic_DNA"/>
</dbReference>
<keyword evidence="1" id="KW-0175">Coiled coil</keyword>
<sequence>MSDRIRQELLELDQKKQELLKEKEIIINQIKLNPGWGVDEQNYPQKNFPHLEQCMIRARLGEIEVELPQIYQQIDEKMEQYYLLQD</sequence>
<proteinExistence type="predicted"/>
<dbReference type="AlphaFoldDB" id="A0AA86V4K0"/>
<dbReference type="EMBL" id="CATOUU010001173">
    <property type="protein sequence ID" value="CAI9976256.1"/>
    <property type="molecule type" value="Genomic_DNA"/>
</dbReference>
<organism evidence="2">
    <name type="scientific">Hexamita inflata</name>
    <dbReference type="NCBI Taxonomy" id="28002"/>
    <lineage>
        <taxon>Eukaryota</taxon>
        <taxon>Metamonada</taxon>
        <taxon>Diplomonadida</taxon>
        <taxon>Hexamitidae</taxon>
        <taxon>Hexamitinae</taxon>
        <taxon>Hexamita</taxon>
    </lineage>
</organism>
<reference evidence="3 4" key="2">
    <citation type="submission" date="2024-07" db="EMBL/GenBank/DDBJ databases">
        <authorList>
            <person name="Akdeniz Z."/>
        </authorList>
    </citation>
    <scope>NUCLEOTIDE SEQUENCE [LARGE SCALE GENOMIC DNA]</scope>
</reference>
<protein>
    <submittedName>
        <fullName evidence="2">Uncharacterized protein</fullName>
    </submittedName>
</protein>
<reference evidence="2" key="1">
    <citation type="submission" date="2023-06" db="EMBL/GenBank/DDBJ databases">
        <authorList>
            <person name="Kurt Z."/>
        </authorList>
    </citation>
    <scope>NUCLEOTIDE SEQUENCE</scope>
</reference>
<accession>A0AA86V4K0</accession>
<keyword evidence="4" id="KW-1185">Reference proteome</keyword>
<feature type="coiled-coil region" evidence="1">
    <location>
        <begin position="2"/>
        <end position="29"/>
    </location>
</feature>
<evidence type="ECO:0000313" key="3">
    <source>
        <dbReference type="EMBL" id="CAL6001118.1"/>
    </source>
</evidence>
<dbReference type="Proteomes" id="UP001642409">
    <property type="component" value="Unassembled WGS sequence"/>
</dbReference>
<evidence type="ECO:0000313" key="4">
    <source>
        <dbReference type="Proteomes" id="UP001642409"/>
    </source>
</evidence>
<gene>
    <name evidence="3" type="ORF">HINF_LOCUS17236</name>
    <name evidence="2" type="ORF">HINF_LOCUS63901</name>
</gene>
<evidence type="ECO:0000256" key="1">
    <source>
        <dbReference type="SAM" id="Coils"/>
    </source>
</evidence>